<dbReference type="KEGG" id="fbl:Fbal_0945"/>
<sequence length="45" mass="5537">MQQRSLRRRQAHRKVNHRRQIRRTLYFMTEHKAPAPLWNGKPKTG</sequence>
<organism evidence="1 2">
    <name type="scientific">Ferrimonas balearica (strain DSM 9799 / CCM 4581 / KCTC 23876 / PAT)</name>
    <dbReference type="NCBI Taxonomy" id="550540"/>
    <lineage>
        <taxon>Bacteria</taxon>
        <taxon>Pseudomonadati</taxon>
        <taxon>Pseudomonadota</taxon>
        <taxon>Gammaproteobacteria</taxon>
        <taxon>Alteromonadales</taxon>
        <taxon>Ferrimonadaceae</taxon>
        <taxon>Ferrimonas</taxon>
    </lineage>
</organism>
<protein>
    <submittedName>
        <fullName evidence="1">Uncharacterized protein</fullName>
    </submittedName>
</protein>
<reference evidence="1 2" key="1">
    <citation type="journal article" date="2010" name="Stand. Genomic Sci.">
        <title>Complete genome sequence of Ferrimonas balearica type strain (PAT).</title>
        <authorList>
            <person name="Nolan M."/>
            <person name="Sikorski J."/>
            <person name="Davenport K."/>
            <person name="Lucas S."/>
            <person name="Glavina Del Rio T."/>
            <person name="Tice H."/>
            <person name="Cheng J."/>
            <person name="Goodwin L."/>
            <person name="Pitluck S."/>
            <person name="Liolios K."/>
            <person name="Ivanova N."/>
            <person name="Mavromatis K."/>
            <person name="Ovchinnikova G."/>
            <person name="Pati A."/>
            <person name="Chen A."/>
            <person name="Palaniappan K."/>
            <person name="Land M."/>
            <person name="Hauser L."/>
            <person name="Chang Y."/>
            <person name="Jeffries C."/>
            <person name="Tapia R."/>
            <person name="Brettin T."/>
            <person name="Detter J."/>
            <person name="Han C."/>
            <person name="Yasawong M."/>
            <person name="Rohde M."/>
            <person name="Tindall B."/>
            <person name="Goker M."/>
            <person name="Woyke T."/>
            <person name="Bristow J."/>
            <person name="Eisen J."/>
            <person name="Markowitz V."/>
            <person name="Hugenholtz P."/>
            <person name="Kyrpides N."/>
            <person name="Klenk H."/>
            <person name="Lapidus A."/>
        </authorList>
    </citation>
    <scope>NUCLEOTIDE SEQUENCE [LARGE SCALE GENOMIC DNA]</scope>
    <source>
        <strain evidence="2">DSM 9799 / CCM 4581 / KCTC 23876 / PAT</strain>
    </source>
</reference>
<gene>
    <name evidence="1" type="ordered locus">Fbal_0945</name>
</gene>
<keyword evidence="2" id="KW-1185">Reference proteome</keyword>
<evidence type="ECO:0000313" key="2">
    <source>
        <dbReference type="Proteomes" id="UP000006683"/>
    </source>
</evidence>
<dbReference type="AlphaFoldDB" id="E1STM1"/>
<dbReference type="Proteomes" id="UP000006683">
    <property type="component" value="Chromosome"/>
</dbReference>
<evidence type="ECO:0000313" key="1">
    <source>
        <dbReference type="EMBL" id="ADN75154.1"/>
    </source>
</evidence>
<dbReference type="STRING" id="550540.Fbal_0945"/>
<dbReference type="HOGENOM" id="CLU_3200077_0_0_6"/>
<proteinExistence type="predicted"/>
<dbReference type="EMBL" id="CP002209">
    <property type="protein sequence ID" value="ADN75154.1"/>
    <property type="molecule type" value="Genomic_DNA"/>
</dbReference>
<name>E1STM1_FERBD</name>
<accession>E1STM1</accession>